<protein>
    <submittedName>
        <fullName evidence="3">Plasmid-related protein</fullName>
    </submittedName>
</protein>
<dbReference type="Pfam" id="PF03432">
    <property type="entry name" value="Relaxase"/>
    <property type="match status" value="1"/>
</dbReference>
<gene>
    <name evidence="3" type="ordered locus">Bcen_4839</name>
</gene>
<feature type="domain" description="MobA/VirD2-like nuclease" evidence="2">
    <location>
        <begin position="123"/>
        <end position="210"/>
    </location>
</feature>
<reference evidence="3" key="1">
    <citation type="submission" date="2006-05" db="EMBL/GenBank/DDBJ databases">
        <title>Complete sequence of chromosome 2 of Burkholderia cenocepacia AU 1054.</title>
        <authorList>
            <consortium name="US DOE Joint Genome Institute"/>
            <person name="Copeland A."/>
            <person name="Lucas S."/>
            <person name="Lapidus A."/>
            <person name="Barry K."/>
            <person name="Detter J.C."/>
            <person name="Glavina del Rio T."/>
            <person name="Hammon N."/>
            <person name="Israni S."/>
            <person name="Dalin E."/>
            <person name="Tice H."/>
            <person name="Pitluck S."/>
            <person name="Chain P."/>
            <person name="Malfatti S."/>
            <person name="Shin M."/>
            <person name="Vergez L."/>
            <person name="Schmutz J."/>
            <person name="Larimer F."/>
            <person name="Land M."/>
            <person name="Hauser L."/>
            <person name="Kyrpides N."/>
            <person name="Lykidis A."/>
            <person name="LiPuma J.J."/>
            <person name="Konstantinidis K."/>
            <person name="Tiedje J.M."/>
            <person name="Richardson P."/>
        </authorList>
    </citation>
    <scope>NUCLEOTIDE SEQUENCE [LARGE SCALE GENOMIC DNA]</scope>
    <source>
        <strain evidence="3">AU 1054</strain>
    </source>
</reference>
<evidence type="ECO:0000256" key="1">
    <source>
        <dbReference type="SAM" id="MobiDB-lite"/>
    </source>
</evidence>
<name>A0A0H2XXH0_BURO1</name>
<proteinExistence type="predicted"/>
<dbReference type="EMBL" id="CP000379">
    <property type="protein sequence ID" value="ABF79718.1"/>
    <property type="molecule type" value="Genomic_DNA"/>
</dbReference>
<dbReference type="AlphaFoldDB" id="A0A0H2XXH0"/>
<accession>A0A0H2XXH0</accession>
<evidence type="ECO:0000313" key="3">
    <source>
        <dbReference type="EMBL" id="ABF79718.1"/>
    </source>
</evidence>
<evidence type="ECO:0000259" key="2">
    <source>
        <dbReference type="Pfam" id="PF03432"/>
    </source>
</evidence>
<dbReference type="InterPro" id="IPR005094">
    <property type="entry name" value="Endonuclease_MobA/VirD2"/>
</dbReference>
<organism evidence="3">
    <name type="scientific">Burkholderia orbicola (strain AU 1054)</name>
    <dbReference type="NCBI Taxonomy" id="331271"/>
    <lineage>
        <taxon>Bacteria</taxon>
        <taxon>Pseudomonadati</taxon>
        <taxon>Pseudomonadota</taxon>
        <taxon>Betaproteobacteria</taxon>
        <taxon>Burkholderiales</taxon>
        <taxon>Burkholderiaceae</taxon>
        <taxon>Burkholderia</taxon>
        <taxon>Burkholderia cepacia complex</taxon>
        <taxon>Burkholderia orbicola</taxon>
    </lineage>
</organism>
<dbReference type="HOGENOM" id="CLU_055617_0_0_4"/>
<dbReference type="Gene3D" id="3.30.930.30">
    <property type="match status" value="1"/>
</dbReference>
<sequence>MPFPRQYVDALLVNWGDRLFHEPLRHVRAPHLPGVALPRDARRLRERLALTLRRAPEVMVKITNKASGAQGMGAVRRHLQYISRDGHVELEDQDARVLVGEAALQDLFDEWRWGGWGMPEESRRRETFNLMLSMPAGTDRAAVREASRAFAREIFGDGRLYVFAQHDDQPHPHVHLCVRVRGPDGRCLNPRKRDLRTWREVFARQLREHGVDANATPRLARGETQRFPTQAVLRMQSRGVAPRFYRSVLDVRAEKALWDAHIETLAVWRGVAQALAHSGVPEDRTMAMAIVDFVQHMPARQLEPGATRLDPATTCSHRDRSNEPRYIARFTGKQRSVNGRPPEPDPLFDRD</sequence>
<feature type="region of interest" description="Disordered" evidence="1">
    <location>
        <begin position="306"/>
        <end position="351"/>
    </location>
</feature>